<dbReference type="SUPFAM" id="SSF54060">
    <property type="entry name" value="His-Me finger endonucleases"/>
    <property type="match status" value="1"/>
</dbReference>
<dbReference type="AlphaFoldDB" id="A0A4Z1KZU2"/>
<evidence type="ECO:0000313" key="3">
    <source>
        <dbReference type="EMBL" id="TGO89970.1"/>
    </source>
</evidence>
<feature type="compositionally biased region" description="Low complexity" evidence="1">
    <location>
        <begin position="938"/>
        <end position="948"/>
    </location>
</feature>
<keyword evidence="4" id="KW-1185">Reference proteome</keyword>
<organism evidence="3 4">
    <name type="scientific">Botrytis porri</name>
    <dbReference type="NCBI Taxonomy" id="87229"/>
    <lineage>
        <taxon>Eukaryota</taxon>
        <taxon>Fungi</taxon>
        <taxon>Dikarya</taxon>
        <taxon>Ascomycota</taxon>
        <taxon>Pezizomycotina</taxon>
        <taxon>Leotiomycetes</taxon>
        <taxon>Helotiales</taxon>
        <taxon>Sclerotiniaceae</taxon>
        <taxon>Botrytis</taxon>
    </lineage>
</organism>
<dbReference type="InterPro" id="IPR044930">
    <property type="entry name" value="Homing_endonuclease_His-Me"/>
</dbReference>
<feature type="region of interest" description="Disordered" evidence="1">
    <location>
        <begin position="145"/>
        <end position="171"/>
    </location>
</feature>
<protein>
    <recommendedName>
        <fullName evidence="2">Zinc-binding loop region of homing endonuclease domain-containing protein</fullName>
    </recommendedName>
</protein>
<reference evidence="3 4" key="1">
    <citation type="submission" date="2017-12" db="EMBL/GenBank/DDBJ databases">
        <title>Comparative genomics of Botrytis spp.</title>
        <authorList>
            <person name="Valero-Jimenez C.A."/>
            <person name="Tapia P."/>
            <person name="Veloso J."/>
            <person name="Silva-Moreno E."/>
            <person name="Staats M."/>
            <person name="Valdes J.H."/>
            <person name="Van Kan J.A.L."/>
        </authorList>
    </citation>
    <scope>NUCLEOTIDE SEQUENCE [LARGE SCALE GENOMIC DNA]</scope>
    <source>
        <strain evidence="3 4">MUCL3349</strain>
    </source>
</reference>
<accession>A0A4Z1KZU2</accession>
<feature type="region of interest" description="Disordered" evidence="1">
    <location>
        <begin position="926"/>
        <end position="959"/>
    </location>
</feature>
<dbReference type="InterPro" id="IPR008704">
    <property type="entry name" value="Endonuclease_Zinc-binding_loop"/>
</dbReference>
<sequence>MVPGEQNLKISILRGVLPNDQSLFCHKTTLAEDKHIFIDPTRISEQDSDVPGEEPHEDSISIVRGAQGYHRLPLADITHHIVSIDLVALPTYGDSIVSFPSVSSFRVFEDLCEAQLWEARGKDSGTTLGVSKFAGKSTSVDVIDLSNDSEDEISKQSSISSESIQSSPSGGFQDRPLASYQITSSCNAGFVPAVLHLADKSDQSSPGSKLECRERKRIIVSSTRRPLHVKRSMRIWLELTNRLLDPFREDSDCWFHPAPPPPRITPIGTWRACGNIQKTFSWQDHNGKHSLVLNFGIVSKILFHTMTKRQKDGFINKKWHLSHLCGNWTCLNPNHTTVEPGNVNISRNRCFSHRGGCSHEPKCMKEKKANLSTEGIPIYHNDEIMQGADANSSSGEDYLQETLEPNKLQAQSVLSKRRNRSTTASKGKGKRIRDLYKSLGFNPVAGSELKKKIGVFVSSCHIPPFKVMSKEHPEAQKLAESFCADKETAQFLWPEIGAGNHRRLKWENDKIKILKLLTHIFALKMHYLFRNLRQKVCTTKASQNGLDSGRDLDSDDEPLVTPALQDLPPRTQHLETGQKCSKAGAISNSIAESPAMRSSRRSIDDSRVRELKNKSHQGKCTAHIRYIKPTDDKQMMADFISPQWLEDEEFSWVAQAGLQPDTYILRFMHGFLYYNTSQNMSLMNFVRLFKDEPVIANKIHYKTLKARLQIRVGELANALLVERLLFRNRSSNKISRTQELDAAWDRRLNIWDQPSEEAREEIESSNTQRRDIHDMSITTDRDELATNPQQRSSNAEGLIDLSRKRTFQSILLGDDADVETNAAKRRRLSKSNQYQPSIIKDKGKGIDEVQINSNEISHREIGIGQRYSSYQFGRTSQFLEDGPAHAKATASLTTMCNFEMGNSNLNLTGQIGPTSTMSGAAIKLEPNPAPNPRSGFPSSHSAFSDHSSVQFQPDSSDPKPFPLLTTPLQPINQMTGKPASEDDLPLATFSNDINFIFLSKQNFDYENPLKINIRNLEDFSLSSFILLFARRTGVNMHKVDGLKFTILLGDDRLETVTKEDERKWENIVEIIRDLWKYSKIQWVNGTKLKSRVCRILTERIYT</sequence>
<dbReference type="GO" id="GO:0004519">
    <property type="term" value="F:endonuclease activity"/>
    <property type="evidence" value="ECO:0007669"/>
    <property type="project" value="InterPro"/>
</dbReference>
<evidence type="ECO:0000259" key="2">
    <source>
        <dbReference type="Pfam" id="PF05551"/>
    </source>
</evidence>
<dbReference type="Gene3D" id="3.90.75.10">
    <property type="entry name" value="Homing Intron 3 (I-ppo) Encoded Endonuclease, Chain A"/>
    <property type="match status" value="1"/>
</dbReference>
<dbReference type="Pfam" id="PF05551">
    <property type="entry name" value="zf-His_Me_endon"/>
    <property type="match status" value="1"/>
</dbReference>
<name>A0A4Z1KZU2_9HELO</name>
<feature type="compositionally biased region" description="Low complexity" evidence="1">
    <location>
        <begin position="155"/>
        <end position="169"/>
    </location>
</feature>
<feature type="compositionally biased region" description="Basic and acidic residues" evidence="1">
    <location>
        <begin position="601"/>
        <end position="613"/>
    </location>
</feature>
<comment type="caution">
    <text evidence="3">The sequence shown here is derived from an EMBL/GenBank/DDBJ whole genome shotgun (WGS) entry which is preliminary data.</text>
</comment>
<feature type="region of interest" description="Disordered" evidence="1">
    <location>
        <begin position="594"/>
        <end position="614"/>
    </location>
</feature>
<proteinExistence type="predicted"/>
<evidence type="ECO:0000256" key="1">
    <source>
        <dbReference type="SAM" id="MobiDB-lite"/>
    </source>
</evidence>
<feature type="region of interest" description="Disordered" evidence="1">
    <location>
        <begin position="543"/>
        <end position="564"/>
    </location>
</feature>
<dbReference type="EMBL" id="PQXO01000085">
    <property type="protein sequence ID" value="TGO89970.1"/>
    <property type="molecule type" value="Genomic_DNA"/>
</dbReference>
<dbReference type="Proteomes" id="UP000297280">
    <property type="component" value="Unassembled WGS sequence"/>
</dbReference>
<feature type="domain" description="Zinc-binding loop region of homing endonuclease" evidence="2">
    <location>
        <begin position="317"/>
        <end position="366"/>
    </location>
</feature>
<evidence type="ECO:0000313" key="4">
    <source>
        <dbReference type="Proteomes" id="UP000297280"/>
    </source>
</evidence>
<gene>
    <name evidence="3" type="ORF">BPOR_0085g00160</name>
</gene>
<dbReference type="InterPro" id="IPR044925">
    <property type="entry name" value="His-Me_finger_sf"/>
</dbReference>
<dbReference type="STRING" id="87229.A0A4Z1KZU2"/>